<dbReference type="PRINTS" id="PR00069">
    <property type="entry name" value="ALDKETRDTASE"/>
</dbReference>
<dbReference type="InterPro" id="IPR020471">
    <property type="entry name" value="AKR"/>
</dbReference>
<comment type="caution">
    <text evidence="3">The sequence shown here is derived from an EMBL/GenBank/DDBJ whole genome shotgun (WGS) entry which is preliminary data.</text>
</comment>
<organism evidence="3 4">
    <name type="scientific">Rhamnusium bicolor</name>
    <dbReference type="NCBI Taxonomy" id="1586634"/>
    <lineage>
        <taxon>Eukaryota</taxon>
        <taxon>Metazoa</taxon>
        <taxon>Ecdysozoa</taxon>
        <taxon>Arthropoda</taxon>
        <taxon>Hexapoda</taxon>
        <taxon>Insecta</taxon>
        <taxon>Pterygota</taxon>
        <taxon>Neoptera</taxon>
        <taxon>Endopterygota</taxon>
        <taxon>Coleoptera</taxon>
        <taxon>Polyphaga</taxon>
        <taxon>Cucujiformia</taxon>
        <taxon>Chrysomeloidea</taxon>
        <taxon>Cerambycidae</taxon>
        <taxon>Lepturinae</taxon>
        <taxon>Rhagiini</taxon>
        <taxon>Rhamnusium</taxon>
    </lineage>
</organism>
<feature type="domain" description="NADP-dependent oxidoreductase" evidence="2">
    <location>
        <begin position="7"/>
        <end position="130"/>
    </location>
</feature>
<dbReference type="Gene3D" id="3.20.20.100">
    <property type="entry name" value="NADP-dependent oxidoreductase domain"/>
    <property type="match status" value="1"/>
</dbReference>
<dbReference type="EMBL" id="JANEYF010004634">
    <property type="protein sequence ID" value="KAJ8930513.1"/>
    <property type="molecule type" value="Genomic_DNA"/>
</dbReference>
<dbReference type="Pfam" id="PF00248">
    <property type="entry name" value="Aldo_ket_red"/>
    <property type="match status" value="1"/>
</dbReference>
<evidence type="ECO:0000256" key="1">
    <source>
        <dbReference type="SAM" id="Phobius"/>
    </source>
</evidence>
<dbReference type="InterPro" id="IPR023210">
    <property type="entry name" value="NADP_OxRdtase_dom"/>
</dbReference>
<keyword evidence="1" id="KW-0812">Transmembrane</keyword>
<name>A0AAV8WVV3_9CUCU</name>
<evidence type="ECO:0000313" key="3">
    <source>
        <dbReference type="EMBL" id="KAJ8930513.1"/>
    </source>
</evidence>
<keyword evidence="4" id="KW-1185">Reference proteome</keyword>
<gene>
    <name evidence="3" type="ORF">NQ314_016681</name>
</gene>
<dbReference type="AlphaFoldDB" id="A0AAV8WVV3"/>
<keyword evidence="1" id="KW-1133">Transmembrane helix</keyword>
<keyword evidence="1" id="KW-0472">Membrane</keyword>
<reference evidence="3" key="1">
    <citation type="journal article" date="2023" name="Insect Mol. Biol.">
        <title>Genome sequencing provides insights into the evolution of gene families encoding plant cell wall-degrading enzymes in longhorned beetles.</title>
        <authorList>
            <person name="Shin N.R."/>
            <person name="Okamura Y."/>
            <person name="Kirsch R."/>
            <person name="Pauchet Y."/>
        </authorList>
    </citation>
    <scope>NUCLEOTIDE SEQUENCE</scope>
    <source>
        <strain evidence="3">RBIC_L_NR</strain>
    </source>
</reference>
<protein>
    <recommendedName>
        <fullName evidence="2">NADP-dependent oxidoreductase domain-containing protein</fullName>
    </recommendedName>
</protein>
<proteinExistence type="predicted"/>
<evidence type="ECO:0000259" key="2">
    <source>
        <dbReference type="Pfam" id="PF00248"/>
    </source>
</evidence>
<dbReference type="Proteomes" id="UP001162156">
    <property type="component" value="Unassembled WGS sequence"/>
</dbReference>
<evidence type="ECO:0000313" key="4">
    <source>
        <dbReference type="Proteomes" id="UP001162156"/>
    </source>
</evidence>
<dbReference type="InterPro" id="IPR036812">
    <property type="entry name" value="NAD(P)_OxRdtase_dom_sf"/>
</dbReference>
<sequence>LWNNFHANDQVVPTINETLDNLKLHYIDLYLIHWPFGFKVTICILYVYETASLRPFGKGGAAYSNVGYLETWQVMEECIKLGLAKSTGISNFNAEQIQRILRNCEMKPVCNLVEVNPNFDQKELIEFCKHCCRGLLSAWSQ</sequence>
<feature type="non-terminal residue" evidence="3">
    <location>
        <position position="1"/>
    </location>
</feature>
<dbReference type="GO" id="GO:0016491">
    <property type="term" value="F:oxidoreductase activity"/>
    <property type="evidence" value="ECO:0007669"/>
    <property type="project" value="InterPro"/>
</dbReference>
<dbReference type="PANTHER" id="PTHR11732">
    <property type="entry name" value="ALDO/KETO REDUCTASE"/>
    <property type="match status" value="1"/>
</dbReference>
<feature type="transmembrane region" description="Helical" evidence="1">
    <location>
        <begin position="29"/>
        <end position="48"/>
    </location>
</feature>
<accession>A0AAV8WVV3</accession>
<dbReference type="SUPFAM" id="SSF51430">
    <property type="entry name" value="NAD(P)-linked oxidoreductase"/>
    <property type="match status" value="1"/>
</dbReference>